<sequence>MSDESGEPRLKRKRISVACNSCRAKKAKCDGQKPICGRCAGYDYECQWSDQTPSQSTQPPQLIPSSITQDHPSETFVKHRQLMLGLCSKLSQETQEEVKKSLASVENAVRCGSPPCNTCTTTSHEALLTIPRLDSRKFVGEISDIHFLNLLMTQLALPDSQRNESQEYVDTYDPEEVATSYRLRDPMTGMPPPHEVAGNLNTYFSTIHIAYPFVQKFVFMRKVESIQKDASFRGLTPSWFSLLYALLAIGSFYNSFCQDDSISNPAHRRLFERSFVLSSYDALERSTVQVSALLAQCFYMLATSQIDRCWASLGIAIRLSQSIGLHAKTDATKPHNSDPRGHAEHDEVENRIWYCLYVLDRLMALQLGRPPAISDQDCHTPLPGRMKDVEVDCNNRPIVQGQNEQRHASEYFARMVEFSSIIGRVLRETYHPRKDMASMLQSTKHCDQLLIQWRSKLPRFLRFDMGHVFDQSLVLRRQRNMLAIKFHHLRTLIHRPYLCFPWLRGQDPEPLQPDQHAEVQQYGKTCTLEAQAIAHLMHNVSDTMDIVMNYPWWQMISCLVCAASVMILTECCDKKESSTDARLTALHEDSETCMEVLTALSNGSTGARLALKMLKGLREKGARISDKLDRRAVEAHEEVRLPGQSRVGMDMPTQDPTTASVDLAGQMSAIVTDNVYPGLLYSEGDTNFGVGVDDGRSTVVPDSMNWPLEFLNMLEDPQNPFEGHTDA</sequence>
<name>W3X0Z1_PESFW</name>
<dbReference type="Pfam" id="PF04082">
    <property type="entry name" value="Fungal_trans"/>
    <property type="match status" value="1"/>
</dbReference>
<dbReference type="GeneID" id="19274591"/>
<protein>
    <recommendedName>
        <fullName evidence="7">Zn(2)-C6 fungal-type domain-containing protein</fullName>
    </recommendedName>
</protein>
<dbReference type="InterPro" id="IPR051127">
    <property type="entry name" value="Fungal_SecMet_Regulators"/>
</dbReference>
<dbReference type="InterPro" id="IPR001138">
    <property type="entry name" value="Zn2Cys6_DnaBD"/>
</dbReference>
<feature type="compositionally biased region" description="Low complexity" evidence="6">
    <location>
        <begin position="51"/>
        <end position="67"/>
    </location>
</feature>
<keyword evidence="5" id="KW-0539">Nucleus</keyword>
<evidence type="ECO:0000256" key="6">
    <source>
        <dbReference type="SAM" id="MobiDB-lite"/>
    </source>
</evidence>
<dbReference type="GO" id="GO:0003677">
    <property type="term" value="F:DNA binding"/>
    <property type="evidence" value="ECO:0007669"/>
    <property type="project" value="UniProtKB-KW"/>
</dbReference>
<reference evidence="9" key="1">
    <citation type="journal article" date="2015" name="BMC Genomics">
        <title>Genomic and transcriptomic analysis of the endophytic fungus Pestalotiopsis fici reveals its lifestyle and high potential for synthesis of natural products.</title>
        <authorList>
            <person name="Wang X."/>
            <person name="Zhang X."/>
            <person name="Liu L."/>
            <person name="Xiang M."/>
            <person name="Wang W."/>
            <person name="Sun X."/>
            <person name="Che Y."/>
            <person name="Guo L."/>
            <person name="Liu G."/>
            <person name="Guo L."/>
            <person name="Wang C."/>
            <person name="Yin W.B."/>
            <person name="Stadler M."/>
            <person name="Zhang X."/>
            <person name="Liu X."/>
        </authorList>
    </citation>
    <scope>NUCLEOTIDE SEQUENCE [LARGE SCALE GENOMIC DNA]</scope>
    <source>
        <strain evidence="9">W106-1 / CGMCC3.15140</strain>
    </source>
</reference>
<keyword evidence="4" id="KW-0804">Transcription</keyword>
<keyword evidence="2" id="KW-0805">Transcription regulation</keyword>
<dbReference type="GO" id="GO:0000981">
    <property type="term" value="F:DNA-binding transcription factor activity, RNA polymerase II-specific"/>
    <property type="evidence" value="ECO:0007669"/>
    <property type="project" value="InterPro"/>
</dbReference>
<dbReference type="GO" id="GO:0008270">
    <property type="term" value="F:zinc ion binding"/>
    <property type="evidence" value="ECO:0007669"/>
    <property type="project" value="InterPro"/>
</dbReference>
<dbReference type="CDD" id="cd00067">
    <property type="entry name" value="GAL4"/>
    <property type="match status" value="1"/>
</dbReference>
<dbReference type="PANTHER" id="PTHR47424:SF3">
    <property type="entry name" value="REGULATORY PROTEIN GAL4"/>
    <property type="match status" value="1"/>
</dbReference>
<feature type="region of interest" description="Disordered" evidence="6">
    <location>
        <begin position="50"/>
        <end position="69"/>
    </location>
</feature>
<accession>W3X0Z1</accession>
<dbReference type="OrthoDB" id="4766083at2759"/>
<dbReference type="PROSITE" id="PS00463">
    <property type="entry name" value="ZN2_CY6_FUNGAL_1"/>
    <property type="match status" value="1"/>
</dbReference>
<dbReference type="Proteomes" id="UP000030651">
    <property type="component" value="Unassembled WGS sequence"/>
</dbReference>
<organism evidence="8 9">
    <name type="scientific">Pestalotiopsis fici (strain W106-1 / CGMCC3.15140)</name>
    <dbReference type="NCBI Taxonomy" id="1229662"/>
    <lineage>
        <taxon>Eukaryota</taxon>
        <taxon>Fungi</taxon>
        <taxon>Dikarya</taxon>
        <taxon>Ascomycota</taxon>
        <taxon>Pezizomycotina</taxon>
        <taxon>Sordariomycetes</taxon>
        <taxon>Xylariomycetidae</taxon>
        <taxon>Amphisphaeriales</taxon>
        <taxon>Sporocadaceae</taxon>
        <taxon>Pestalotiopsis</taxon>
    </lineage>
</organism>
<dbReference type="KEGG" id="pfy:PFICI_09578"/>
<keyword evidence="9" id="KW-1185">Reference proteome</keyword>
<dbReference type="PROSITE" id="PS50048">
    <property type="entry name" value="ZN2_CY6_FUNGAL_2"/>
    <property type="match status" value="1"/>
</dbReference>
<dbReference type="HOGENOM" id="CLU_023747_0_0_1"/>
<evidence type="ECO:0000259" key="7">
    <source>
        <dbReference type="PROSITE" id="PS50048"/>
    </source>
</evidence>
<evidence type="ECO:0000256" key="1">
    <source>
        <dbReference type="ARBA" id="ARBA00022723"/>
    </source>
</evidence>
<dbReference type="AlphaFoldDB" id="W3X0Z1"/>
<dbReference type="eggNOG" id="ENOG502RZ6G">
    <property type="taxonomic scope" value="Eukaryota"/>
</dbReference>
<gene>
    <name evidence="8" type="ORF">PFICI_09578</name>
</gene>
<proteinExistence type="predicted"/>
<feature type="domain" description="Zn(2)-C6 fungal-type" evidence="7">
    <location>
        <begin position="18"/>
        <end position="48"/>
    </location>
</feature>
<keyword evidence="1" id="KW-0479">Metal-binding</keyword>
<dbReference type="Gene3D" id="4.10.240.10">
    <property type="entry name" value="Zn(2)-C6 fungal-type DNA-binding domain"/>
    <property type="match status" value="1"/>
</dbReference>
<dbReference type="CDD" id="cd12148">
    <property type="entry name" value="fungal_TF_MHR"/>
    <property type="match status" value="1"/>
</dbReference>
<dbReference type="InterPro" id="IPR007219">
    <property type="entry name" value="XnlR_reg_dom"/>
</dbReference>
<dbReference type="OMA" id="QMISCLV"/>
<evidence type="ECO:0000256" key="4">
    <source>
        <dbReference type="ARBA" id="ARBA00023163"/>
    </source>
</evidence>
<evidence type="ECO:0000256" key="3">
    <source>
        <dbReference type="ARBA" id="ARBA00023125"/>
    </source>
</evidence>
<dbReference type="Pfam" id="PF00172">
    <property type="entry name" value="Zn_clus"/>
    <property type="match status" value="1"/>
</dbReference>
<evidence type="ECO:0000313" key="8">
    <source>
        <dbReference type="EMBL" id="ETS79725.1"/>
    </source>
</evidence>
<dbReference type="EMBL" id="KI912114">
    <property type="protein sequence ID" value="ETS79725.1"/>
    <property type="molecule type" value="Genomic_DNA"/>
</dbReference>
<evidence type="ECO:0000256" key="5">
    <source>
        <dbReference type="ARBA" id="ARBA00023242"/>
    </source>
</evidence>
<dbReference type="RefSeq" id="XP_007836350.1">
    <property type="nucleotide sequence ID" value="XM_007838159.1"/>
</dbReference>
<dbReference type="InParanoid" id="W3X0Z1"/>
<dbReference type="GO" id="GO:0006351">
    <property type="term" value="P:DNA-templated transcription"/>
    <property type="evidence" value="ECO:0007669"/>
    <property type="project" value="InterPro"/>
</dbReference>
<dbReference type="InterPro" id="IPR036864">
    <property type="entry name" value="Zn2-C6_fun-type_DNA-bd_sf"/>
</dbReference>
<dbReference type="SMART" id="SM00906">
    <property type="entry name" value="Fungal_trans"/>
    <property type="match status" value="1"/>
</dbReference>
<evidence type="ECO:0000313" key="9">
    <source>
        <dbReference type="Proteomes" id="UP000030651"/>
    </source>
</evidence>
<evidence type="ECO:0000256" key="2">
    <source>
        <dbReference type="ARBA" id="ARBA00023015"/>
    </source>
</evidence>
<dbReference type="PANTHER" id="PTHR47424">
    <property type="entry name" value="REGULATORY PROTEIN GAL4"/>
    <property type="match status" value="1"/>
</dbReference>
<keyword evidence="3" id="KW-0238">DNA-binding</keyword>
<dbReference type="SUPFAM" id="SSF57701">
    <property type="entry name" value="Zn2/Cys6 DNA-binding domain"/>
    <property type="match status" value="1"/>
</dbReference>
<dbReference type="SMART" id="SM00066">
    <property type="entry name" value="GAL4"/>
    <property type="match status" value="1"/>
</dbReference>